<keyword evidence="3 9" id="KW-0732">Signal</keyword>
<dbReference type="InterPro" id="IPR051836">
    <property type="entry name" value="Kremen_rcpt"/>
</dbReference>
<feature type="region of interest" description="Disordered" evidence="7">
    <location>
        <begin position="410"/>
        <end position="450"/>
    </location>
</feature>
<evidence type="ECO:0000256" key="9">
    <source>
        <dbReference type="SAM" id="SignalP"/>
    </source>
</evidence>
<sequence length="450" mass="47065">MRCSRMAGQAHDRMWLLALAFFVGRVAALSQQYCSNQNTGSGNAGQSSIYQSNGLCFDQCKDEYAFAIVQGNMCWCSNYIPADQQSTSNCQNNCPGFPSDKCGGNGLFGYIALNRAPSGTLGASSPTSSSAPSSTSQPPTSSAPQTQSTSAAPSSSSPPPQPSTIIQTTTARPPPTTIVSYISPSSTDTPSTSSTSTSSSPPPSSSSPPPPSTTATPTPAPTSDSSSDTPPPSSTWTPTPVTSLEVITVSGAIVTQTVTSMPSEPPQSYLQPQREDKNLSGGAIGGIVAGVLGGIALAALVYFLIRRNKRSSNDVERPRNGHFSPVRKLIPGRQASVLSRTGLLSSEPAPPMTEKPDLFVNTSHSQLGRRGSMGASAAMGESAPHSASTATAERRNSRLMFVDSRLNPNALMMGDNGSQTSIGTIQDNRDYTRPLGVTNPDPPENRYYRS</sequence>
<keyword evidence="4 8" id="KW-1133">Transmembrane helix</keyword>
<dbReference type="Pfam" id="PF01822">
    <property type="entry name" value="WSC"/>
    <property type="match status" value="1"/>
</dbReference>
<dbReference type="InterPro" id="IPR002889">
    <property type="entry name" value="WSC_carb-bd"/>
</dbReference>
<feature type="domain" description="WSC" evidence="10">
    <location>
        <begin position="28"/>
        <end position="114"/>
    </location>
</feature>
<feature type="compositionally biased region" description="Polar residues" evidence="7">
    <location>
        <begin position="416"/>
        <end position="426"/>
    </location>
</feature>
<evidence type="ECO:0000256" key="7">
    <source>
        <dbReference type="SAM" id="MobiDB-lite"/>
    </source>
</evidence>
<dbReference type="PROSITE" id="PS51212">
    <property type="entry name" value="WSC"/>
    <property type="match status" value="1"/>
</dbReference>
<feature type="compositionally biased region" description="Low complexity" evidence="7">
    <location>
        <begin position="368"/>
        <end position="383"/>
    </location>
</feature>
<feature type="compositionally biased region" description="Low complexity" evidence="7">
    <location>
        <begin position="123"/>
        <end position="155"/>
    </location>
</feature>
<feature type="transmembrane region" description="Helical" evidence="8">
    <location>
        <begin position="283"/>
        <end position="305"/>
    </location>
</feature>
<protein>
    <recommendedName>
        <fullName evidence="10">WSC domain-containing protein</fullName>
    </recommendedName>
</protein>
<evidence type="ECO:0000256" key="2">
    <source>
        <dbReference type="ARBA" id="ARBA00022692"/>
    </source>
</evidence>
<keyword evidence="5 8" id="KW-0472">Membrane</keyword>
<evidence type="ECO:0000256" key="5">
    <source>
        <dbReference type="ARBA" id="ARBA00023136"/>
    </source>
</evidence>
<feature type="region of interest" description="Disordered" evidence="7">
    <location>
        <begin position="119"/>
        <end position="240"/>
    </location>
</feature>
<reference evidence="11" key="1">
    <citation type="journal article" date="2020" name="Stud. Mycol.">
        <title>101 Dothideomycetes genomes: a test case for predicting lifestyles and emergence of pathogens.</title>
        <authorList>
            <person name="Haridas S."/>
            <person name="Albert R."/>
            <person name="Binder M."/>
            <person name="Bloem J."/>
            <person name="Labutti K."/>
            <person name="Salamov A."/>
            <person name="Andreopoulos B."/>
            <person name="Baker S."/>
            <person name="Barry K."/>
            <person name="Bills G."/>
            <person name="Bluhm B."/>
            <person name="Cannon C."/>
            <person name="Castanera R."/>
            <person name="Culley D."/>
            <person name="Daum C."/>
            <person name="Ezra D."/>
            <person name="Gonzalez J."/>
            <person name="Henrissat B."/>
            <person name="Kuo A."/>
            <person name="Liang C."/>
            <person name="Lipzen A."/>
            <person name="Lutzoni F."/>
            <person name="Magnuson J."/>
            <person name="Mondo S."/>
            <person name="Nolan M."/>
            <person name="Ohm R."/>
            <person name="Pangilinan J."/>
            <person name="Park H.-J."/>
            <person name="Ramirez L."/>
            <person name="Alfaro M."/>
            <person name="Sun H."/>
            <person name="Tritt A."/>
            <person name="Yoshinaga Y."/>
            <person name="Zwiers L.-H."/>
            <person name="Turgeon B."/>
            <person name="Goodwin S."/>
            <person name="Spatafora J."/>
            <person name="Crous P."/>
            <person name="Grigoriev I."/>
        </authorList>
    </citation>
    <scope>NUCLEOTIDE SEQUENCE</scope>
    <source>
        <strain evidence="11">Tuck. ex Michener</strain>
    </source>
</reference>
<keyword evidence="12" id="KW-1185">Reference proteome</keyword>
<feature type="chain" id="PRO_5025362498" description="WSC domain-containing protein" evidence="9">
    <location>
        <begin position="29"/>
        <end position="450"/>
    </location>
</feature>
<dbReference type="SMART" id="SM00321">
    <property type="entry name" value="WSC"/>
    <property type="match status" value="1"/>
</dbReference>
<proteinExistence type="predicted"/>
<feature type="compositionally biased region" description="Low complexity" evidence="7">
    <location>
        <begin position="213"/>
        <end position="240"/>
    </location>
</feature>
<dbReference type="PANTHER" id="PTHR24269:SF16">
    <property type="entry name" value="PROTEIN SLG1"/>
    <property type="match status" value="1"/>
</dbReference>
<name>A0A6A6HC76_VIRVR</name>
<dbReference type="GO" id="GO:0005886">
    <property type="term" value="C:plasma membrane"/>
    <property type="evidence" value="ECO:0007669"/>
    <property type="project" value="TreeGrafter"/>
</dbReference>
<keyword evidence="2 8" id="KW-0812">Transmembrane</keyword>
<feature type="compositionally biased region" description="Low complexity" evidence="7">
    <location>
        <begin position="183"/>
        <end position="199"/>
    </location>
</feature>
<organism evidence="11 12">
    <name type="scientific">Viridothelium virens</name>
    <name type="common">Speckled blister lichen</name>
    <name type="synonym">Trypethelium virens</name>
    <dbReference type="NCBI Taxonomy" id="1048519"/>
    <lineage>
        <taxon>Eukaryota</taxon>
        <taxon>Fungi</taxon>
        <taxon>Dikarya</taxon>
        <taxon>Ascomycota</taxon>
        <taxon>Pezizomycotina</taxon>
        <taxon>Dothideomycetes</taxon>
        <taxon>Dothideomycetes incertae sedis</taxon>
        <taxon>Trypetheliales</taxon>
        <taxon>Trypetheliaceae</taxon>
        <taxon>Viridothelium</taxon>
    </lineage>
</organism>
<evidence type="ECO:0000256" key="4">
    <source>
        <dbReference type="ARBA" id="ARBA00022989"/>
    </source>
</evidence>
<dbReference type="PANTHER" id="PTHR24269">
    <property type="entry name" value="KREMEN PROTEIN"/>
    <property type="match status" value="1"/>
</dbReference>
<dbReference type="AlphaFoldDB" id="A0A6A6HC76"/>
<feature type="region of interest" description="Disordered" evidence="7">
    <location>
        <begin position="365"/>
        <end position="394"/>
    </location>
</feature>
<evidence type="ECO:0000256" key="3">
    <source>
        <dbReference type="ARBA" id="ARBA00022729"/>
    </source>
</evidence>
<feature type="signal peptide" evidence="9">
    <location>
        <begin position="1"/>
        <end position="28"/>
    </location>
</feature>
<dbReference type="Proteomes" id="UP000800092">
    <property type="component" value="Unassembled WGS sequence"/>
</dbReference>
<evidence type="ECO:0000313" key="12">
    <source>
        <dbReference type="Proteomes" id="UP000800092"/>
    </source>
</evidence>
<evidence type="ECO:0000259" key="10">
    <source>
        <dbReference type="PROSITE" id="PS51212"/>
    </source>
</evidence>
<evidence type="ECO:0000256" key="8">
    <source>
        <dbReference type="SAM" id="Phobius"/>
    </source>
</evidence>
<comment type="subcellular location">
    <subcellularLocation>
        <location evidence="1">Membrane</location>
        <topology evidence="1">Single-pass membrane protein</topology>
    </subcellularLocation>
</comment>
<keyword evidence="6" id="KW-0325">Glycoprotein</keyword>
<dbReference type="EMBL" id="ML991789">
    <property type="protein sequence ID" value="KAF2235724.1"/>
    <property type="molecule type" value="Genomic_DNA"/>
</dbReference>
<dbReference type="OrthoDB" id="2537459at2759"/>
<evidence type="ECO:0000256" key="6">
    <source>
        <dbReference type="ARBA" id="ARBA00023180"/>
    </source>
</evidence>
<feature type="compositionally biased region" description="Pro residues" evidence="7">
    <location>
        <begin position="200"/>
        <end position="212"/>
    </location>
</feature>
<gene>
    <name evidence="11" type="ORF">EV356DRAFT_94234</name>
</gene>
<evidence type="ECO:0000256" key="1">
    <source>
        <dbReference type="ARBA" id="ARBA00004167"/>
    </source>
</evidence>
<evidence type="ECO:0000313" key="11">
    <source>
        <dbReference type="EMBL" id="KAF2235724.1"/>
    </source>
</evidence>
<accession>A0A6A6HC76</accession>